<accession>A0ABR6MGF5</accession>
<protein>
    <submittedName>
        <fullName evidence="1">Uncharacterized protein</fullName>
    </submittedName>
</protein>
<gene>
    <name evidence="1" type="ORF">FHU28_003559</name>
</gene>
<keyword evidence="2" id="KW-1185">Reference proteome</keyword>
<comment type="caution">
    <text evidence="1">The sequence shown here is derived from an EMBL/GenBank/DDBJ whole genome shotgun (WGS) entry which is preliminary data.</text>
</comment>
<name>A0ABR6MGF5_MICEC</name>
<evidence type="ECO:0000313" key="2">
    <source>
        <dbReference type="Proteomes" id="UP000618986"/>
    </source>
</evidence>
<dbReference type="GeneID" id="300294120"/>
<dbReference type="RefSeq" id="WP_184685662.1">
    <property type="nucleotide sequence ID" value="NZ_JACHJC010000001.1"/>
</dbReference>
<sequence>MGESRNLSIDLSDLDTTAVSWSGAGDEASAGLYAMPTAGGITLTDPSAMGKGSCGGAACQGRPIQWCCVNCH</sequence>
<organism evidence="1 2">
    <name type="scientific">Micromonospora echinospora</name>
    <name type="common">Micromonospora purpurea</name>
    <dbReference type="NCBI Taxonomy" id="1877"/>
    <lineage>
        <taxon>Bacteria</taxon>
        <taxon>Bacillati</taxon>
        <taxon>Actinomycetota</taxon>
        <taxon>Actinomycetes</taxon>
        <taxon>Micromonosporales</taxon>
        <taxon>Micromonosporaceae</taxon>
        <taxon>Micromonospora</taxon>
    </lineage>
</organism>
<reference evidence="1 2" key="1">
    <citation type="submission" date="2020-08" db="EMBL/GenBank/DDBJ databases">
        <title>Sequencing the genomes of 1000 actinobacteria strains.</title>
        <authorList>
            <person name="Klenk H.-P."/>
        </authorList>
    </citation>
    <scope>NUCLEOTIDE SEQUENCE [LARGE SCALE GENOMIC DNA]</scope>
    <source>
        <strain evidence="1 2">DSM 43036</strain>
    </source>
</reference>
<evidence type="ECO:0000313" key="1">
    <source>
        <dbReference type="EMBL" id="MBB5113720.1"/>
    </source>
</evidence>
<dbReference type="EMBL" id="JACHJC010000001">
    <property type="protein sequence ID" value="MBB5113720.1"/>
    <property type="molecule type" value="Genomic_DNA"/>
</dbReference>
<proteinExistence type="predicted"/>
<dbReference type="Proteomes" id="UP000618986">
    <property type="component" value="Unassembled WGS sequence"/>
</dbReference>